<evidence type="ECO:0000256" key="3">
    <source>
        <dbReference type="ARBA" id="ARBA00042340"/>
    </source>
</evidence>
<comment type="similarity">
    <text evidence="1">Belongs to the FAH family.</text>
</comment>
<dbReference type="Pfam" id="PF01557">
    <property type="entry name" value="FAA_hydrolase"/>
    <property type="match status" value="1"/>
</dbReference>
<dbReference type="GO" id="GO:0018773">
    <property type="term" value="F:acetylpyruvate hydrolase activity"/>
    <property type="evidence" value="ECO:0007669"/>
    <property type="project" value="TreeGrafter"/>
</dbReference>
<feature type="domain" description="Fumarylacetoacetase-like C-terminal" evidence="6">
    <location>
        <begin position="13"/>
        <end position="212"/>
    </location>
</feature>
<dbReference type="Proteomes" id="UP001154078">
    <property type="component" value="Chromosome 6"/>
</dbReference>
<evidence type="ECO:0000313" key="8">
    <source>
        <dbReference type="Proteomes" id="UP001154078"/>
    </source>
</evidence>
<evidence type="ECO:0000313" key="7">
    <source>
        <dbReference type="EMBL" id="CAH0559642.1"/>
    </source>
</evidence>
<sequence>MTNLHDFAKNGRKIIGIAANYHELLKILKKPVPKKPGIFIKASTSYLVEGEEIWIPKEFSVNQEVELGVIIGKEGKFIDECQAMDYIGGYCASLDMTATCQMQEARSTGGSWTLGKSFDTACPVSKFIPKSKVRDPHNIELWCSVNSKERQRGNTDDLVFKVPFLISYISQYMTLQPNDLIITGSPPNMGPVHPGDVIEGGIKDVVDFRFCVAKNLS</sequence>
<reference evidence="7" key="1">
    <citation type="submission" date="2021-12" db="EMBL/GenBank/DDBJ databases">
        <authorList>
            <person name="King R."/>
        </authorList>
    </citation>
    <scope>NUCLEOTIDE SEQUENCE</scope>
</reference>
<dbReference type="AlphaFoldDB" id="A0A9P0BBT9"/>
<dbReference type="EMBL" id="OV121137">
    <property type="protein sequence ID" value="CAH0559642.1"/>
    <property type="molecule type" value="Genomic_DNA"/>
</dbReference>
<dbReference type="GO" id="GO:0050163">
    <property type="term" value="F:oxaloacetate tautomerase activity"/>
    <property type="evidence" value="ECO:0007669"/>
    <property type="project" value="UniProtKB-EC"/>
</dbReference>
<dbReference type="EC" id="5.3.2.2" evidence="5"/>
<dbReference type="Gene3D" id="3.90.850.10">
    <property type="entry name" value="Fumarylacetoacetase-like, C-terminal domain"/>
    <property type="match status" value="1"/>
</dbReference>
<keyword evidence="8" id="KW-1185">Reference proteome</keyword>
<dbReference type="InterPro" id="IPR011234">
    <property type="entry name" value="Fumarylacetoacetase-like_C"/>
</dbReference>
<dbReference type="SUPFAM" id="SSF56529">
    <property type="entry name" value="FAH"/>
    <property type="match status" value="1"/>
</dbReference>
<dbReference type="GO" id="GO:0046872">
    <property type="term" value="F:metal ion binding"/>
    <property type="evidence" value="ECO:0007669"/>
    <property type="project" value="UniProtKB-KW"/>
</dbReference>
<gene>
    <name evidence="7" type="ORF">MELIAE_LOCUS9682</name>
</gene>
<name>A0A9P0BBT9_BRAAE</name>
<dbReference type="PANTHER" id="PTHR11820">
    <property type="entry name" value="ACYLPYRUVASE"/>
    <property type="match status" value="1"/>
</dbReference>
<dbReference type="InterPro" id="IPR036663">
    <property type="entry name" value="Fumarylacetoacetase_C_sf"/>
</dbReference>
<evidence type="ECO:0000259" key="6">
    <source>
        <dbReference type="Pfam" id="PF01557"/>
    </source>
</evidence>
<accession>A0A9P0BBT9</accession>
<evidence type="ECO:0000256" key="2">
    <source>
        <dbReference type="ARBA" id="ARBA00022723"/>
    </source>
</evidence>
<dbReference type="GO" id="GO:0005739">
    <property type="term" value="C:mitochondrion"/>
    <property type="evidence" value="ECO:0007669"/>
    <property type="project" value="TreeGrafter"/>
</dbReference>
<evidence type="ECO:0000256" key="4">
    <source>
        <dbReference type="ARBA" id="ARBA00044911"/>
    </source>
</evidence>
<evidence type="ECO:0000256" key="5">
    <source>
        <dbReference type="ARBA" id="ARBA00044973"/>
    </source>
</evidence>
<organism evidence="7 8">
    <name type="scientific">Brassicogethes aeneus</name>
    <name type="common">Rape pollen beetle</name>
    <name type="synonym">Meligethes aeneus</name>
    <dbReference type="NCBI Taxonomy" id="1431903"/>
    <lineage>
        <taxon>Eukaryota</taxon>
        <taxon>Metazoa</taxon>
        <taxon>Ecdysozoa</taxon>
        <taxon>Arthropoda</taxon>
        <taxon>Hexapoda</taxon>
        <taxon>Insecta</taxon>
        <taxon>Pterygota</taxon>
        <taxon>Neoptera</taxon>
        <taxon>Endopterygota</taxon>
        <taxon>Coleoptera</taxon>
        <taxon>Polyphaga</taxon>
        <taxon>Cucujiformia</taxon>
        <taxon>Nitidulidae</taxon>
        <taxon>Meligethinae</taxon>
        <taxon>Brassicogethes</taxon>
    </lineage>
</organism>
<keyword evidence="2" id="KW-0479">Metal-binding</keyword>
<protein>
    <recommendedName>
        <fullName evidence="5">oxaloacetate tautomerase</fullName>
        <ecNumber evidence="5">5.3.2.2</ecNumber>
    </recommendedName>
    <alternativeName>
        <fullName evidence="3">Fumarylacetoacetate hydrolase domain-containing protein 1</fullName>
    </alternativeName>
</protein>
<proteinExistence type="inferred from homology"/>
<dbReference type="PANTHER" id="PTHR11820:SF7">
    <property type="entry name" value="ACYLPYRUVASE FAHD1, MITOCHONDRIAL"/>
    <property type="match status" value="1"/>
</dbReference>
<comment type="catalytic activity">
    <reaction evidence="4">
        <text>oxaloacetate = enol-oxaloacetate</text>
        <dbReference type="Rhea" id="RHEA:16021"/>
        <dbReference type="ChEBI" id="CHEBI:16452"/>
        <dbReference type="ChEBI" id="CHEBI:17479"/>
        <dbReference type="EC" id="5.3.2.2"/>
    </reaction>
    <physiologicalReaction direction="right-to-left" evidence="4">
        <dbReference type="Rhea" id="RHEA:16023"/>
    </physiologicalReaction>
</comment>
<evidence type="ECO:0000256" key="1">
    <source>
        <dbReference type="ARBA" id="ARBA00010211"/>
    </source>
</evidence>